<protein>
    <submittedName>
        <fullName evidence="1">Uncharacterized protein</fullName>
    </submittedName>
</protein>
<dbReference type="Proteomes" id="UP000008311">
    <property type="component" value="Unassembled WGS sequence"/>
</dbReference>
<dbReference type="EMBL" id="EQ974231">
    <property type="protein sequence ID" value="EEF31602.1"/>
    <property type="molecule type" value="Genomic_DNA"/>
</dbReference>
<organism evidence="1 2">
    <name type="scientific">Ricinus communis</name>
    <name type="common">Castor bean</name>
    <dbReference type="NCBI Taxonomy" id="3988"/>
    <lineage>
        <taxon>Eukaryota</taxon>
        <taxon>Viridiplantae</taxon>
        <taxon>Streptophyta</taxon>
        <taxon>Embryophyta</taxon>
        <taxon>Tracheophyta</taxon>
        <taxon>Spermatophyta</taxon>
        <taxon>Magnoliopsida</taxon>
        <taxon>eudicotyledons</taxon>
        <taxon>Gunneridae</taxon>
        <taxon>Pentapetalae</taxon>
        <taxon>rosids</taxon>
        <taxon>fabids</taxon>
        <taxon>Malpighiales</taxon>
        <taxon>Euphorbiaceae</taxon>
        <taxon>Acalyphoideae</taxon>
        <taxon>Acalypheae</taxon>
        <taxon>Ricinus</taxon>
    </lineage>
</organism>
<dbReference type="AlphaFoldDB" id="B9SXQ6"/>
<gene>
    <name evidence="1" type="ORF">RCOM_0028080</name>
</gene>
<dbReference type="InParanoid" id="B9SXQ6"/>
<evidence type="ECO:0000313" key="2">
    <source>
        <dbReference type="Proteomes" id="UP000008311"/>
    </source>
</evidence>
<name>B9SXQ6_RICCO</name>
<reference evidence="2" key="1">
    <citation type="journal article" date="2010" name="Nat. Biotechnol.">
        <title>Draft genome sequence of the oilseed species Ricinus communis.</title>
        <authorList>
            <person name="Chan A.P."/>
            <person name="Crabtree J."/>
            <person name="Zhao Q."/>
            <person name="Lorenzi H."/>
            <person name="Orvis J."/>
            <person name="Puiu D."/>
            <person name="Melake-Berhan A."/>
            <person name="Jones K.M."/>
            <person name="Redman J."/>
            <person name="Chen G."/>
            <person name="Cahoon E.B."/>
            <person name="Gedil M."/>
            <person name="Stanke M."/>
            <person name="Haas B.J."/>
            <person name="Wortman J.R."/>
            <person name="Fraser-Liggett C.M."/>
            <person name="Ravel J."/>
            <person name="Rabinowicz P.D."/>
        </authorList>
    </citation>
    <scope>NUCLEOTIDE SEQUENCE [LARGE SCALE GENOMIC DNA]</scope>
    <source>
        <strain evidence="2">cv. Hale</strain>
    </source>
</reference>
<sequence>MLGERVIENCVSKLVLYMRQGVQYMGFPLDDYGKLVAYICAQNRGTPDHNKVNSFQGTSAEKHLSTSLSSLDMFVLNNGEVEKSEKENLG</sequence>
<accession>B9SXQ6</accession>
<evidence type="ECO:0000313" key="1">
    <source>
        <dbReference type="EMBL" id="EEF31602.1"/>
    </source>
</evidence>
<keyword evidence="2" id="KW-1185">Reference proteome</keyword>
<proteinExistence type="predicted"/>